<evidence type="ECO:0000313" key="2">
    <source>
        <dbReference type="Proteomes" id="UP000717624"/>
    </source>
</evidence>
<dbReference type="EMBL" id="JAFBEB010000010">
    <property type="protein sequence ID" value="MBM7591223.1"/>
    <property type="molecule type" value="Genomic_DNA"/>
</dbReference>
<comment type="caution">
    <text evidence="1">The sequence shown here is derived from an EMBL/GenBank/DDBJ whole genome shotgun (WGS) entry which is preliminary data.</text>
</comment>
<dbReference type="RefSeq" id="WP_204518944.1">
    <property type="nucleotide sequence ID" value="NZ_BAABIN010000012.1"/>
</dbReference>
<organism evidence="1 2">
    <name type="scientific">Brevibacillus fulvus</name>
    <dbReference type="NCBI Taxonomy" id="1125967"/>
    <lineage>
        <taxon>Bacteria</taxon>
        <taxon>Bacillati</taxon>
        <taxon>Bacillota</taxon>
        <taxon>Bacilli</taxon>
        <taxon>Bacillales</taxon>
        <taxon>Paenibacillaceae</taxon>
        <taxon>Brevibacillus</taxon>
    </lineage>
</organism>
<sequence>MKCPSCGRTAQLIKSGQLSNGVIKRRYSCNYGCPPFSTEEWLSSKLPAAQAQKTQEEIERLAAQKARKLAERMAEVMAKSLAEQMVEERMKAVRVEFSRMVDALQVYRSKVGF</sequence>
<reference evidence="1" key="1">
    <citation type="submission" date="2021-01" db="EMBL/GenBank/DDBJ databases">
        <title>Genomic Encyclopedia of Type Strains, Phase IV (KMG-IV): sequencing the most valuable type-strain genomes for metagenomic binning, comparative biology and taxonomic classification.</title>
        <authorList>
            <person name="Goeker M."/>
        </authorList>
    </citation>
    <scope>NUCLEOTIDE SEQUENCE</scope>
    <source>
        <strain evidence="1">DSM 25523</strain>
    </source>
</reference>
<proteinExistence type="predicted"/>
<dbReference type="AlphaFoldDB" id="A0A938Y119"/>
<protein>
    <submittedName>
        <fullName evidence="1">Uncharacterized Zn finger protein (UPF0148 family)</fullName>
    </submittedName>
</protein>
<gene>
    <name evidence="1" type="ORF">JOD01_002850</name>
</gene>
<keyword evidence="2" id="KW-1185">Reference proteome</keyword>
<name>A0A938Y119_9BACL</name>
<accession>A0A938Y119</accession>
<dbReference type="Proteomes" id="UP000717624">
    <property type="component" value="Unassembled WGS sequence"/>
</dbReference>
<evidence type="ECO:0000313" key="1">
    <source>
        <dbReference type="EMBL" id="MBM7591223.1"/>
    </source>
</evidence>